<name>A0ABU3QFW5_9ACTN</name>
<accession>A0ABU3QFW5</accession>
<gene>
    <name evidence="3" type="ORF">RND61_05800</name>
</gene>
<protein>
    <submittedName>
        <fullName evidence="3">DUF3558 family protein</fullName>
    </submittedName>
</protein>
<feature type="region of interest" description="Disordered" evidence="1">
    <location>
        <begin position="27"/>
        <end position="63"/>
    </location>
</feature>
<evidence type="ECO:0000313" key="4">
    <source>
        <dbReference type="Proteomes" id="UP001250181"/>
    </source>
</evidence>
<comment type="caution">
    <text evidence="3">The sequence shown here is derived from an EMBL/GenBank/DDBJ whole genome shotgun (WGS) entry which is preliminary data.</text>
</comment>
<reference evidence="3 4" key="1">
    <citation type="submission" date="2023-09" db="EMBL/GenBank/DDBJ databases">
        <title>Streptomyces sp. nov.: A antagonism against Alternaria gaisen Producing Streptochlin, Isolated from Tamarix root soil.</title>
        <authorList>
            <person name="Chen Y."/>
        </authorList>
    </citation>
    <scope>NUCLEOTIDE SEQUENCE [LARGE SCALE GENOMIC DNA]</scope>
    <source>
        <strain evidence="3 4">TRM76323</strain>
    </source>
</reference>
<dbReference type="RefSeq" id="WP_315876681.1">
    <property type="nucleotide sequence ID" value="NZ_JAWCTQ010000005.1"/>
</dbReference>
<dbReference type="InterPro" id="IPR024520">
    <property type="entry name" value="DUF3558"/>
</dbReference>
<evidence type="ECO:0000313" key="3">
    <source>
        <dbReference type="EMBL" id="MDT9681591.1"/>
    </source>
</evidence>
<dbReference type="Pfam" id="PF12079">
    <property type="entry name" value="DUF3558"/>
    <property type="match status" value="1"/>
</dbReference>
<feature type="chain" id="PRO_5045371813" evidence="2">
    <location>
        <begin position="24"/>
        <end position="247"/>
    </location>
</feature>
<evidence type="ECO:0000256" key="2">
    <source>
        <dbReference type="SAM" id="SignalP"/>
    </source>
</evidence>
<proteinExistence type="predicted"/>
<keyword evidence="4" id="KW-1185">Reference proteome</keyword>
<feature type="signal peptide" evidence="2">
    <location>
        <begin position="1"/>
        <end position="23"/>
    </location>
</feature>
<dbReference type="PROSITE" id="PS51257">
    <property type="entry name" value="PROKAR_LIPOPROTEIN"/>
    <property type="match status" value="1"/>
</dbReference>
<organism evidence="3 4">
    <name type="scientific">Streptomyces tamarix</name>
    <dbReference type="NCBI Taxonomy" id="3078565"/>
    <lineage>
        <taxon>Bacteria</taxon>
        <taxon>Bacillati</taxon>
        <taxon>Actinomycetota</taxon>
        <taxon>Actinomycetes</taxon>
        <taxon>Kitasatosporales</taxon>
        <taxon>Streptomycetaceae</taxon>
        <taxon>Streptomyces</taxon>
    </lineage>
</organism>
<sequence>MHRSAPRLTRILACAAVPVMLVAAGCSSDDSGSGASASASPSASAASGSPAAPTTSAAPSPSVAPAKFAKLPDACKAITAKTVEDLVPAVKKKSGTPGRSSDLNNRGNCSWNGLKDRGVKGSDYRWLDVSLLRFDSDPTLGSGEERAQEKYSGKVDEAKATEGAIDVRTSPVPGVGDQARAVSYSLKKTDETFRYGVIVVRTENVLITVSYNGTGYAGAKAPAAGDVMEGTVKAVKDAVAAVAAANK</sequence>
<evidence type="ECO:0000256" key="1">
    <source>
        <dbReference type="SAM" id="MobiDB-lite"/>
    </source>
</evidence>
<dbReference type="Proteomes" id="UP001250181">
    <property type="component" value="Unassembled WGS sequence"/>
</dbReference>
<keyword evidence="2" id="KW-0732">Signal</keyword>
<dbReference type="EMBL" id="JAWCTQ010000005">
    <property type="protein sequence ID" value="MDT9681591.1"/>
    <property type="molecule type" value="Genomic_DNA"/>
</dbReference>